<sequence>MIETHPLLPFVPPKTKYLLLGSFVTKEAFDNKKRANYTWYYANGGRNQFWPMLQDIYDVDLQTRKSMQNLMAKLHMAVADIIYRCERKKYNNLDTNLINIVYNIKDISKILRNTNIEKIYFSSRFVESKFRKLFKEYIVNHKEIELITLPSPSPRYASLSKEKKVNIYKKVLPKL</sequence>
<proteinExistence type="predicted"/>
<accession>A0A1F7YJL7</accession>
<evidence type="ECO:0000313" key="1">
    <source>
        <dbReference type="EMBL" id="OGM27483.1"/>
    </source>
</evidence>
<gene>
    <name evidence="1" type="ORF">A2628_01680</name>
</gene>
<evidence type="ECO:0008006" key="3">
    <source>
        <dbReference type="Google" id="ProtNLM"/>
    </source>
</evidence>
<dbReference type="Proteomes" id="UP000179221">
    <property type="component" value="Unassembled WGS sequence"/>
</dbReference>
<protein>
    <recommendedName>
        <fullName evidence="3">DNA-deoxyinosine glycosylase</fullName>
    </recommendedName>
</protein>
<dbReference type="InterPro" id="IPR036895">
    <property type="entry name" value="Uracil-DNA_glycosylase-like_sf"/>
</dbReference>
<dbReference type="SUPFAM" id="SSF52141">
    <property type="entry name" value="Uracil-DNA glycosylase-like"/>
    <property type="match status" value="1"/>
</dbReference>
<name>A0A1F7YJL7_9BACT</name>
<dbReference type="Gene3D" id="3.40.470.10">
    <property type="entry name" value="Uracil-DNA glycosylase-like domain"/>
    <property type="match status" value="1"/>
</dbReference>
<comment type="caution">
    <text evidence="1">The sequence shown here is derived from an EMBL/GenBank/DDBJ whole genome shotgun (WGS) entry which is preliminary data.</text>
</comment>
<evidence type="ECO:0000313" key="2">
    <source>
        <dbReference type="Proteomes" id="UP000179221"/>
    </source>
</evidence>
<dbReference type="AlphaFoldDB" id="A0A1F7YJL7"/>
<organism evidence="1 2">
    <name type="scientific">Candidatus Woesebacteria bacterium RIFCSPHIGHO2_01_FULL_40_22</name>
    <dbReference type="NCBI Taxonomy" id="1802499"/>
    <lineage>
        <taxon>Bacteria</taxon>
        <taxon>Candidatus Woeseibacteriota</taxon>
    </lineage>
</organism>
<dbReference type="EMBL" id="MGGL01000004">
    <property type="protein sequence ID" value="OGM27483.1"/>
    <property type="molecule type" value="Genomic_DNA"/>
</dbReference>
<reference evidence="1 2" key="1">
    <citation type="journal article" date="2016" name="Nat. Commun.">
        <title>Thousands of microbial genomes shed light on interconnected biogeochemical processes in an aquifer system.</title>
        <authorList>
            <person name="Anantharaman K."/>
            <person name="Brown C.T."/>
            <person name="Hug L.A."/>
            <person name="Sharon I."/>
            <person name="Castelle C.J."/>
            <person name="Probst A.J."/>
            <person name="Thomas B.C."/>
            <person name="Singh A."/>
            <person name="Wilkins M.J."/>
            <person name="Karaoz U."/>
            <person name="Brodie E.L."/>
            <person name="Williams K.H."/>
            <person name="Hubbard S.S."/>
            <person name="Banfield J.F."/>
        </authorList>
    </citation>
    <scope>NUCLEOTIDE SEQUENCE [LARGE SCALE GENOMIC DNA]</scope>
</reference>